<reference evidence="1 2" key="1">
    <citation type="submission" date="2019-10" db="EMBL/GenBank/DDBJ databases">
        <title>Comparative genomic analysis of Providencia.</title>
        <authorList>
            <person name="Yuan C."/>
            <person name="Wei Y."/>
            <person name="Yin Z."/>
        </authorList>
    </citation>
    <scope>NUCLEOTIDE SEQUENCE [LARGE SCALE GENOMIC DNA]</scope>
    <source>
        <strain evidence="2">wls1934</strain>
    </source>
</reference>
<dbReference type="Proteomes" id="UP000449944">
    <property type="component" value="Unassembled WGS sequence"/>
</dbReference>
<evidence type="ECO:0000313" key="2">
    <source>
        <dbReference type="Proteomes" id="UP000449944"/>
    </source>
</evidence>
<dbReference type="EMBL" id="WLUB01000031">
    <property type="protein sequence ID" value="MTC34877.1"/>
    <property type="molecule type" value="Genomic_DNA"/>
</dbReference>
<gene>
    <name evidence="1" type="ORF">GKR67_09655</name>
</gene>
<accession>A0AAW9VAL5</accession>
<dbReference type="PANTHER" id="PTHR11102">
    <property type="entry name" value="SEL-1-LIKE PROTEIN"/>
    <property type="match status" value="1"/>
</dbReference>
<dbReference type="SUPFAM" id="SSF81901">
    <property type="entry name" value="HCP-like"/>
    <property type="match status" value="1"/>
</dbReference>
<protein>
    <submittedName>
        <fullName evidence="1">Sel1 repeat family protein</fullName>
    </submittedName>
</protein>
<dbReference type="InterPro" id="IPR006597">
    <property type="entry name" value="Sel1-like"/>
</dbReference>
<sequence length="121" mass="13384">MTSLFKKLQRFLGVTSADLLPLNELMLNAKSGDAQAQYQIATLYDVGEGVEEDEAKAIEWYLKAATQGHSQAQYMMGMMCETSEHLSVESHQALEWFLKSAAQGNSDAHGHLEAIGYSNKK</sequence>
<dbReference type="Gene3D" id="1.25.40.10">
    <property type="entry name" value="Tetratricopeptide repeat domain"/>
    <property type="match status" value="1"/>
</dbReference>
<dbReference type="SMART" id="SM00671">
    <property type="entry name" value="SEL1"/>
    <property type="match status" value="2"/>
</dbReference>
<dbReference type="AlphaFoldDB" id="A0AAW9VAL5"/>
<organism evidence="1 2">
    <name type="scientific">Providencia alcalifaciens</name>
    <dbReference type="NCBI Taxonomy" id="126385"/>
    <lineage>
        <taxon>Bacteria</taxon>
        <taxon>Pseudomonadati</taxon>
        <taxon>Pseudomonadota</taxon>
        <taxon>Gammaproteobacteria</taxon>
        <taxon>Enterobacterales</taxon>
        <taxon>Morganellaceae</taxon>
        <taxon>Providencia</taxon>
    </lineage>
</organism>
<comment type="caution">
    <text evidence="1">The sequence shown here is derived from an EMBL/GenBank/DDBJ whole genome shotgun (WGS) entry which is preliminary data.</text>
</comment>
<name>A0AAW9VAL5_9GAMM</name>
<evidence type="ECO:0000313" key="1">
    <source>
        <dbReference type="EMBL" id="MTC34877.1"/>
    </source>
</evidence>
<proteinExistence type="predicted"/>
<dbReference type="Pfam" id="PF08238">
    <property type="entry name" value="Sel1"/>
    <property type="match status" value="2"/>
</dbReference>
<dbReference type="InterPro" id="IPR011990">
    <property type="entry name" value="TPR-like_helical_dom_sf"/>
</dbReference>
<dbReference type="PANTHER" id="PTHR11102:SF160">
    <property type="entry name" value="ERAD-ASSOCIATED E3 UBIQUITIN-PROTEIN LIGASE COMPONENT HRD3"/>
    <property type="match status" value="1"/>
</dbReference>
<dbReference type="InterPro" id="IPR050767">
    <property type="entry name" value="Sel1_AlgK"/>
</dbReference>